<protein>
    <recommendedName>
        <fullName evidence="2">Lipoprotein</fullName>
    </recommendedName>
</protein>
<gene>
    <name evidence="1" type="ORF">MNBD_BACTEROID01-2209</name>
</gene>
<accession>A0A3B0U050</accession>
<name>A0A3B0U050_9ZZZZ</name>
<reference evidence="1" key="1">
    <citation type="submission" date="2018-06" db="EMBL/GenBank/DDBJ databases">
        <authorList>
            <person name="Zhirakovskaya E."/>
        </authorList>
    </citation>
    <scope>NUCLEOTIDE SEQUENCE</scope>
</reference>
<organism evidence="1">
    <name type="scientific">hydrothermal vent metagenome</name>
    <dbReference type="NCBI Taxonomy" id="652676"/>
    <lineage>
        <taxon>unclassified sequences</taxon>
        <taxon>metagenomes</taxon>
        <taxon>ecological metagenomes</taxon>
    </lineage>
</organism>
<dbReference type="EMBL" id="UOEP01000032">
    <property type="protein sequence ID" value="VAW14184.1"/>
    <property type="molecule type" value="Genomic_DNA"/>
</dbReference>
<evidence type="ECO:0008006" key="2">
    <source>
        <dbReference type="Google" id="ProtNLM"/>
    </source>
</evidence>
<sequence>MKSSKVIMSLIVIILIVIYSCTKSNSSDPVYNCLNELVKLENEIKSDLDEVNTDTGFTLKCKLRLTILAKSKACRWYALECKRISGISESVSSRLEAWVSTGCN</sequence>
<proteinExistence type="predicted"/>
<dbReference type="AlphaFoldDB" id="A0A3B0U050"/>
<evidence type="ECO:0000313" key="1">
    <source>
        <dbReference type="EMBL" id="VAW14184.1"/>
    </source>
</evidence>
<dbReference type="PROSITE" id="PS51257">
    <property type="entry name" value="PROKAR_LIPOPROTEIN"/>
    <property type="match status" value="1"/>
</dbReference>